<dbReference type="GO" id="GO:0016020">
    <property type="term" value="C:membrane"/>
    <property type="evidence" value="ECO:0007669"/>
    <property type="project" value="UniProtKB-SubCell"/>
</dbReference>
<dbReference type="EMBL" id="JMCC02000061">
    <property type="protein sequence ID" value="KIG15071.1"/>
    <property type="molecule type" value="Genomic_DNA"/>
</dbReference>
<evidence type="ECO:0000256" key="3">
    <source>
        <dbReference type="ARBA" id="ARBA00022989"/>
    </source>
</evidence>
<gene>
    <name evidence="6" type="ORF">DB30_06103</name>
</gene>
<dbReference type="PANTHER" id="PTHR11785:SF512">
    <property type="entry name" value="SOBREMESA, ISOFORM B"/>
    <property type="match status" value="1"/>
</dbReference>
<dbReference type="InterPro" id="IPR002293">
    <property type="entry name" value="AA/rel_permease1"/>
</dbReference>
<protein>
    <submittedName>
        <fullName evidence="6">Amino acid permease</fullName>
    </submittedName>
</protein>
<keyword evidence="4 5" id="KW-0472">Membrane</keyword>
<keyword evidence="2 5" id="KW-0812">Transmembrane</keyword>
<proteinExistence type="predicted"/>
<feature type="transmembrane region" description="Helical" evidence="5">
    <location>
        <begin position="443"/>
        <end position="460"/>
    </location>
</feature>
<evidence type="ECO:0000313" key="6">
    <source>
        <dbReference type="EMBL" id="KIG15071.1"/>
    </source>
</evidence>
<reference evidence="6 7" key="1">
    <citation type="submission" date="2014-12" db="EMBL/GenBank/DDBJ databases">
        <title>Genome assembly of Enhygromyxa salina DSM 15201.</title>
        <authorList>
            <person name="Sharma G."/>
            <person name="Subramanian S."/>
        </authorList>
    </citation>
    <scope>NUCLEOTIDE SEQUENCE [LARGE SCALE GENOMIC DNA]</scope>
    <source>
        <strain evidence="6 7">DSM 15201</strain>
    </source>
</reference>
<evidence type="ECO:0000256" key="5">
    <source>
        <dbReference type="SAM" id="Phobius"/>
    </source>
</evidence>
<dbReference type="Proteomes" id="UP000031599">
    <property type="component" value="Unassembled WGS sequence"/>
</dbReference>
<comment type="subcellular location">
    <subcellularLocation>
        <location evidence="1">Membrane</location>
        <topology evidence="1">Multi-pass membrane protein</topology>
    </subcellularLocation>
</comment>
<dbReference type="GO" id="GO:0015179">
    <property type="term" value="F:L-amino acid transmembrane transporter activity"/>
    <property type="evidence" value="ECO:0007669"/>
    <property type="project" value="TreeGrafter"/>
</dbReference>
<feature type="transmembrane region" description="Helical" evidence="5">
    <location>
        <begin position="414"/>
        <end position="437"/>
    </location>
</feature>
<feature type="transmembrane region" description="Helical" evidence="5">
    <location>
        <begin position="179"/>
        <end position="199"/>
    </location>
</feature>
<feature type="transmembrane region" description="Helical" evidence="5">
    <location>
        <begin position="146"/>
        <end position="167"/>
    </location>
</feature>
<evidence type="ECO:0000256" key="2">
    <source>
        <dbReference type="ARBA" id="ARBA00022692"/>
    </source>
</evidence>
<accession>A0A0C2CVD7</accession>
<keyword evidence="3 5" id="KW-1133">Transmembrane helix</keyword>
<organism evidence="6 7">
    <name type="scientific">Enhygromyxa salina</name>
    <dbReference type="NCBI Taxonomy" id="215803"/>
    <lineage>
        <taxon>Bacteria</taxon>
        <taxon>Pseudomonadati</taxon>
        <taxon>Myxococcota</taxon>
        <taxon>Polyangia</taxon>
        <taxon>Nannocystales</taxon>
        <taxon>Nannocystaceae</taxon>
        <taxon>Enhygromyxa</taxon>
    </lineage>
</organism>
<dbReference type="Gene3D" id="1.20.1740.10">
    <property type="entry name" value="Amino acid/polyamine transporter I"/>
    <property type="match status" value="1"/>
</dbReference>
<dbReference type="InterPro" id="IPR050598">
    <property type="entry name" value="AminoAcid_Transporter"/>
</dbReference>
<feature type="transmembrane region" description="Helical" evidence="5">
    <location>
        <begin position="358"/>
        <end position="377"/>
    </location>
</feature>
<feature type="transmembrane region" description="Helical" evidence="5">
    <location>
        <begin position="259"/>
        <end position="281"/>
    </location>
</feature>
<feature type="transmembrane region" description="Helical" evidence="5">
    <location>
        <begin position="219"/>
        <end position="239"/>
    </location>
</feature>
<comment type="caution">
    <text evidence="6">The sequence shown here is derived from an EMBL/GenBank/DDBJ whole genome shotgun (WGS) entry which is preliminary data.</text>
</comment>
<dbReference type="PIRSF" id="PIRSF006060">
    <property type="entry name" value="AA_transporter"/>
    <property type="match status" value="1"/>
</dbReference>
<dbReference type="RefSeq" id="WP_052552481.1">
    <property type="nucleotide sequence ID" value="NZ_JMCC02000061.1"/>
</dbReference>
<dbReference type="Pfam" id="PF13520">
    <property type="entry name" value="AA_permease_2"/>
    <property type="match status" value="1"/>
</dbReference>
<evidence type="ECO:0000313" key="7">
    <source>
        <dbReference type="Proteomes" id="UP000031599"/>
    </source>
</evidence>
<evidence type="ECO:0000256" key="4">
    <source>
        <dbReference type="ARBA" id="ARBA00023136"/>
    </source>
</evidence>
<sequence>MAKDHWGERLPRRLGTFSAIAVLVGSTIGSGIFRSPAVVAQDINALGPFVLAWVLGGLVALAGALTFAELGGMFPRTGGIYVYVREAFGELPAFLFGWAELVILRPAAYGAIAVTSAEYTWRVLGHDAGRALWVVIPPGPDPDSGLVISLAQGLAALMIVVVGIVNFRGIRLGAIIQNVSTALKVAAILGLVGVGLAMVPNALPPIAELPVRPDHAPEVGGLAAFGLAMVAVLWAYDGWSDVGFVGGEIKDPARNLPRAFIGGTALVVGLYLLVDMVYLRVVPLDQMPGRPLIAADVAEALLGPIGAVLVAGAVAISTFGTLNGSMMTGPRVFFAMAEDDLFFRSLAKVHPKHGTPGGAILLSIVLGVGFVSFQGFAELADQFVIGIWPFYALSVAAVLVLRRRRPELERPYKTWGYPWVPFAFLLATMYLLGNYAIRESGKFALDVAIVLSGVPVFWLWRRRRDRSSPL</sequence>
<evidence type="ECO:0000256" key="1">
    <source>
        <dbReference type="ARBA" id="ARBA00004141"/>
    </source>
</evidence>
<feature type="transmembrane region" description="Helical" evidence="5">
    <location>
        <begin position="45"/>
        <end position="68"/>
    </location>
</feature>
<name>A0A0C2CVD7_9BACT</name>
<feature type="transmembrane region" description="Helical" evidence="5">
    <location>
        <begin position="301"/>
        <end position="322"/>
    </location>
</feature>
<dbReference type="AlphaFoldDB" id="A0A0C2CVD7"/>
<feature type="transmembrane region" description="Helical" evidence="5">
    <location>
        <begin position="12"/>
        <end position="33"/>
    </location>
</feature>
<dbReference type="PANTHER" id="PTHR11785">
    <property type="entry name" value="AMINO ACID TRANSPORTER"/>
    <property type="match status" value="1"/>
</dbReference>
<feature type="transmembrane region" description="Helical" evidence="5">
    <location>
        <begin position="383"/>
        <end position="402"/>
    </location>
</feature>